<gene>
    <name evidence="5" type="primary">MTHFD1</name>
    <name evidence="5" type="ORF">AVEN_162658_1</name>
</gene>
<keyword evidence="2" id="KW-0436">Ligase</keyword>
<dbReference type="InterPro" id="IPR000559">
    <property type="entry name" value="Formate_THF_ligase"/>
</dbReference>
<keyword evidence="1" id="KW-0554">One-carbon metabolism</keyword>
<keyword evidence="4" id="KW-0067">ATP-binding</keyword>
<dbReference type="GO" id="GO:0005524">
    <property type="term" value="F:ATP binding"/>
    <property type="evidence" value="ECO:0007669"/>
    <property type="project" value="UniProtKB-KW"/>
</dbReference>
<evidence type="ECO:0000256" key="1">
    <source>
        <dbReference type="ARBA" id="ARBA00022563"/>
    </source>
</evidence>
<dbReference type="Gene3D" id="3.30.1510.10">
    <property type="entry name" value="Domain 2, N(10)-formyltetrahydrofolate synthetase"/>
    <property type="match status" value="1"/>
</dbReference>
<comment type="caution">
    <text evidence="5">The sequence shown here is derived from an EMBL/GenBank/DDBJ whole genome shotgun (WGS) entry which is preliminary data.</text>
</comment>
<reference evidence="5 6" key="1">
    <citation type="journal article" date="2019" name="Sci. Rep.">
        <title>Orb-weaving spider Araneus ventricosus genome elucidates the spidroin gene catalogue.</title>
        <authorList>
            <person name="Kono N."/>
            <person name="Nakamura H."/>
            <person name="Ohtoshi R."/>
            <person name="Moran D.A.P."/>
            <person name="Shinohara A."/>
            <person name="Yoshida Y."/>
            <person name="Fujiwara M."/>
            <person name="Mori M."/>
            <person name="Tomita M."/>
            <person name="Arakawa K."/>
        </authorList>
    </citation>
    <scope>NUCLEOTIDE SEQUENCE [LARGE SCALE GENOMIC DNA]</scope>
</reference>
<dbReference type="OrthoDB" id="1845775at2759"/>
<dbReference type="InterPro" id="IPR027417">
    <property type="entry name" value="P-loop_NTPase"/>
</dbReference>
<dbReference type="GO" id="GO:0004329">
    <property type="term" value="F:formate-tetrahydrofolate ligase activity"/>
    <property type="evidence" value="ECO:0007669"/>
    <property type="project" value="InterPro"/>
</dbReference>
<sequence length="279" mass="30996">MVIESADVIISSLHIPADDQKLLKPGSLLINCSGDDGQGELGFIDTFPSFQYFWCSVAVNIARNTFTAVKNLFQHTWDLKHIPINFGVPGLSDIEITRLQKLKEIGVLAKEIGILPHEIELYGYKKAKVSLSVLERCKFREPGKYIVIAGITPTPLGEGKSTTTVGLCQALAVQLEKNVIACLRQPSQGPTFGIKVKVVGGKKQFTKIQIARLQRIGINKTDPTTLTTEEISKFVRLDIDPATVSWHRVMDTNDRFLRKICVGMADTEKKMTREVMTLL</sequence>
<dbReference type="AlphaFoldDB" id="A0A4Y2FC82"/>
<keyword evidence="6" id="KW-1185">Reference proteome</keyword>
<accession>A0A4Y2FC82</accession>
<dbReference type="Gene3D" id="3.40.50.300">
    <property type="entry name" value="P-loop containing nucleotide triphosphate hydrolases"/>
    <property type="match status" value="1"/>
</dbReference>
<organism evidence="5 6">
    <name type="scientific">Araneus ventricosus</name>
    <name type="common">Orbweaver spider</name>
    <name type="synonym">Epeira ventricosa</name>
    <dbReference type="NCBI Taxonomy" id="182803"/>
    <lineage>
        <taxon>Eukaryota</taxon>
        <taxon>Metazoa</taxon>
        <taxon>Ecdysozoa</taxon>
        <taxon>Arthropoda</taxon>
        <taxon>Chelicerata</taxon>
        <taxon>Arachnida</taxon>
        <taxon>Araneae</taxon>
        <taxon>Araneomorphae</taxon>
        <taxon>Entelegynae</taxon>
        <taxon>Araneoidea</taxon>
        <taxon>Araneidae</taxon>
        <taxon>Araneus</taxon>
    </lineage>
</organism>
<evidence type="ECO:0000256" key="4">
    <source>
        <dbReference type="ARBA" id="ARBA00022840"/>
    </source>
</evidence>
<evidence type="ECO:0000313" key="5">
    <source>
        <dbReference type="EMBL" id="GBM39140.1"/>
    </source>
</evidence>
<keyword evidence="3" id="KW-0547">Nucleotide-binding</keyword>
<evidence type="ECO:0000256" key="3">
    <source>
        <dbReference type="ARBA" id="ARBA00022741"/>
    </source>
</evidence>
<dbReference type="SUPFAM" id="SSF52540">
    <property type="entry name" value="P-loop containing nucleoside triphosphate hydrolases"/>
    <property type="match status" value="1"/>
</dbReference>
<evidence type="ECO:0000256" key="2">
    <source>
        <dbReference type="ARBA" id="ARBA00022598"/>
    </source>
</evidence>
<dbReference type="Pfam" id="PF01268">
    <property type="entry name" value="FTHFS"/>
    <property type="match status" value="1"/>
</dbReference>
<dbReference type="EMBL" id="BGPR01000886">
    <property type="protein sequence ID" value="GBM39140.1"/>
    <property type="molecule type" value="Genomic_DNA"/>
</dbReference>
<evidence type="ECO:0000313" key="6">
    <source>
        <dbReference type="Proteomes" id="UP000499080"/>
    </source>
</evidence>
<dbReference type="Proteomes" id="UP000499080">
    <property type="component" value="Unassembled WGS sequence"/>
</dbReference>
<dbReference type="GO" id="GO:0006730">
    <property type="term" value="P:one-carbon metabolic process"/>
    <property type="evidence" value="ECO:0007669"/>
    <property type="project" value="UniProtKB-KW"/>
</dbReference>
<protein>
    <submittedName>
        <fullName evidence="5">C-1-tetrahydrofolate synthase, cytoplasmic</fullName>
    </submittedName>
</protein>
<proteinExistence type="predicted"/>
<name>A0A4Y2FC82_ARAVE</name>